<keyword evidence="3" id="KW-1185">Reference proteome</keyword>
<evidence type="ECO:0000313" key="3">
    <source>
        <dbReference type="Proteomes" id="UP000325218"/>
    </source>
</evidence>
<dbReference type="Gene3D" id="1.20.120.450">
    <property type="entry name" value="dinb family like domain"/>
    <property type="match status" value="1"/>
</dbReference>
<dbReference type="OrthoDB" id="4295522at2"/>
<dbReference type="Proteomes" id="UP000325218">
    <property type="component" value="Unassembled WGS sequence"/>
</dbReference>
<dbReference type="InterPro" id="IPR034660">
    <property type="entry name" value="DinB/YfiT-like"/>
</dbReference>
<reference evidence="2 3" key="1">
    <citation type="submission" date="2019-08" db="EMBL/GenBank/DDBJ databases">
        <title>Genome sequencing of Paenibacillus faecis DSM 23593(T).</title>
        <authorList>
            <person name="Kook J.-K."/>
            <person name="Park S.-N."/>
            <person name="Lim Y.K."/>
        </authorList>
    </citation>
    <scope>NUCLEOTIDE SEQUENCE [LARGE SCALE GENOMIC DNA]</scope>
    <source>
        <strain evidence="2 3">DSM 23593</strain>
    </source>
</reference>
<dbReference type="EMBL" id="VSDO01000006">
    <property type="protein sequence ID" value="TYA10003.1"/>
    <property type="molecule type" value="Genomic_DNA"/>
</dbReference>
<evidence type="ECO:0000259" key="1">
    <source>
        <dbReference type="Pfam" id="PF12867"/>
    </source>
</evidence>
<evidence type="ECO:0000313" key="2">
    <source>
        <dbReference type="EMBL" id="TYA10003.1"/>
    </source>
</evidence>
<name>A0A5D0CIW0_9BACL</name>
<dbReference type="RefSeq" id="WP_148457574.1">
    <property type="nucleotide sequence ID" value="NZ_VSDO01000006.1"/>
</dbReference>
<protein>
    <submittedName>
        <fullName evidence="2">DinB family protein</fullName>
    </submittedName>
</protein>
<accession>A0A5D0CIW0</accession>
<dbReference type="SUPFAM" id="SSF109854">
    <property type="entry name" value="DinB/YfiT-like putative metalloenzymes"/>
    <property type="match status" value="1"/>
</dbReference>
<comment type="caution">
    <text evidence="2">The sequence shown here is derived from an EMBL/GenBank/DDBJ whole genome shotgun (WGS) entry which is preliminary data.</text>
</comment>
<dbReference type="Pfam" id="PF12867">
    <property type="entry name" value="DinB_2"/>
    <property type="match status" value="1"/>
</dbReference>
<sequence>MSDYIFSQLNFVRNNTLQLASTVDERKSEILLDGFGNHIKWNLGHIYFVQEKFAFHFNGEGMHLPPGFGELYASGTRPEHGADGGFALAEILGLLGGQMTRIESALSARLQEEVKQPYTTSKGLHLSKVNEFLSFCLYHEGMHFEKIKIILRLIEREDSRN</sequence>
<dbReference type="AlphaFoldDB" id="A0A5D0CIW0"/>
<proteinExistence type="predicted"/>
<feature type="domain" description="DinB-like" evidence="1">
    <location>
        <begin position="8"/>
        <end position="145"/>
    </location>
</feature>
<organism evidence="2 3">
    <name type="scientific">Paenibacillus faecis</name>
    <dbReference type="NCBI Taxonomy" id="862114"/>
    <lineage>
        <taxon>Bacteria</taxon>
        <taxon>Bacillati</taxon>
        <taxon>Bacillota</taxon>
        <taxon>Bacilli</taxon>
        <taxon>Bacillales</taxon>
        <taxon>Paenibacillaceae</taxon>
        <taxon>Paenibacillus</taxon>
    </lineage>
</organism>
<gene>
    <name evidence="2" type="ORF">FRY98_25690</name>
</gene>
<dbReference type="InterPro" id="IPR024775">
    <property type="entry name" value="DinB-like"/>
</dbReference>